<evidence type="ECO:0000313" key="4">
    <source>
        <dbReference type="Proteomes" id="UP001347796"/>
    </source>
</evidence>
<dbReference type="CDD" id="cd01671">
    <property type="entry name" value="CARD"/>
    <property type="match status" value="1"/>
</dbReference>
<feature type="domain" description="CARD" evidence="2">
    <location>
        <begin position="1"/>
        <end position="93"/>
    </location>
</feature>
<dbReference type="InterPro" id="IPR001315">
    <property type="entry name" value="CARD"/>
</dbReference>
<dbReference type="GO" id="GO:0042981">
    <property type="term" value="P:regulation of apoptotic process"/>
    <property type="evidence" value="ECO:0007669"/>
    <property type="project" value="InterPro"/>
</dbReference>
<dbReference type="EMBL" id="JAZGQO010000015">
    <property type="protein sequence ID" value="KAK6169742.1"/>
    <property type="molecule type" value="Genomic_DNA"/>
</dbReference>
<dbReference type="Proteomes" id="UP001347796">
    <property type="component" value="Unassembled WGS sequence"/>
</dbReference>
<comment type="caution">
    <text evidence="3">The sequence shown here is derived from an EMBL/GenBank/DDBJ whole genome shotgun (WGS) entry which is preliminary data.</text>
</comment>
<protein>
    <recommendedName>
        <fullName evidence="2">CARD domain-containing protein</fullName>
    </recommendedName>
</protein>
<proteinExistence type="predicted"/>
<dbReference type="Gene3D" id="1.10.533.10">
    <property type="entry name" value="Death Domain, Fas"/>
    <property type="match status" value="1"/>
</dbReference>
<sequence>MLPDDEYRIKSNFVYLIENLSPVEPLLDSLTQMYVINEDDLEKIRKAESSGTKAMIRRFLDILLTCGIHAYPKFIQCLNESGKGTVAEQLASDIDMDGRREEKQLQEDDKYLQLQEKLQQIKQEKQERENALQQVNQEKENALHKSTKENQRIKTTLNKLKEERDTTNEDLQMTKVRESILRDELERINEQNDRTNEEIDDDDNRQEDHVKTTDAAVDMTVDQTARTSDPVGLAIKQEPVDIDETLSPNIRQGRPIIYTDYQQGIPLY</sequence>
<feature type="compositionally biased region" description="Basic and acidic residues" evidence="1">
    <location>
        <begin position="188"/>
        <end position="197"/>
    </location>
</feature>
<feature type="region of interest" description="Disordered" evidence="1">
    <location>
        <begin position="188"/>
        <end position="208"/>
    </location>
</feature>
<accession>A0AAN8J4W4</accession>
<dbReference type="InterPro" id="IPR011029">
    <property type="entry name" value="DEATH-like_dom_sf"/>
</dbReference>
<dbReference type="AlphaFoldDB" id="A0AAN8J4W4"/>
<name>A0AAN8J4W4_PATCE</name>
<gene>
    <name evidence="3" type="ORF">SNE40_020733</name>
</gene>
<dbReference type="SUPFAM" id="SSF47986">
    <property type="entry name" value="DEATH domain"/>
    <property type="match status" value="1"/>
</dbReference>
<dbReference type="PROSITE" id="PS50209">
    <property type="entry name" value="CARD"/>
    <property type="match status" value="1"/>
</dbReference>
<evidence type="ECO:0000259" key="2">
    <source>
        <dbReference type="PROSITE" id="PS50209"/>
    </source>
</evidence>
<evidence type="ECO:0000313" key="3">
    <source>
        <dbReference type="EMBL" id="KAK6169742.1"/>
    </source>
</evidence>
<evidence type="ECO:0000256" key="1">
    <source>
        <dbReference type="SAM" id="MobiDB-lite"/>
    </source>
</evidence>
<dbReference type="Pfam" id="PF00619">
    <property type="entry name" value="CARD"/>
    <property type="match status" value="1"/>
</dbReference>
<reference evidence="3 4" key="1">
    <citation type="submission" date="2024-01" db="EMBL/GenBank/DDBJ databases">
        <title>The genome of the rayed Mediterranean limpet Patella caerulea (Linnaeus, 1758).</title>
        <authorList>
            <person name="Anh-Thu Weber A."/>
            <person name="Halstead-Nussloch G."/>
        </authorList>
    </citation>
    <scope>NUCLEOTIDE SEQUENCE [LARGE SCALE GENOMIC DNA]</scope>
    <source>
        <strain evidence="3">AATW-2023a</strain>
        <tissue evidence="3">Whole specimen</tissue>
    </source>
</reference>
<organism evidence="3 4">
    <name type="scientific">Patella caerulea</name>
    <name type="common">Rayed Mediterranean limpet</name>
    <dbReference type="NCBI Taxonomy" id="87958"/>
    <lineage>
        <taxon>Eukaryota</taxon>
        <taxon>Metazoa</taxon>
        <taxon>Spiralia</taxon>
        <taxon>Lophotrochozoa</taxon>
        <taxon>Mollusca</taxon>
        <taxon>Gastropoda</taxon>
        <taxon>Patellogastropoda</taxon>
        <taxon>Patelloidea</taxon>
        <taxon>Patellidae</taxon>
        <taxon>Patella</taxon>
    </lineage>
</organism>
<keyword evidence="4" id="KW-1185">Reference proteome</keyword>